<proteinExistence type="predicted"/>
<evidence type="ECO:0000256" key="1">
    <source>
        <dbReference type="SAM" id="MobiDB-lite"/>
    </source>
</evidence>
<protein>
    <submittedName>
        <fullName evidence="2">1887_t:CDS:1</fullName>
    </submittedName>
</protein>
<gene>
    <name evidence="2" type="ORF">AMORRO_LOCUS7116</name>
</gene>
<dbReference type="EMBL" id="CAJVPV010005146">
    <property type="protein sequence ID" value="CAG8585703.1"/>
    <property type="molecule type" value="Genomic_DNA"/>
</dbReference>
<name>A0A9N9C3Z6_9GLOM</name>
<accession>A0A9N9C3Z6</accession>
<comment type="caution">
    <text evidence="2">The sequence shown here is derived from an EMBL/GenBank/DDBJ whole genome shotgun (WGS) entry which is preliminary data.</text>
</comment>
<organism evidence="2 3">
    <name type="scientific">Acaulospora morrowiae</name>
    <dbReference type="NCBI Taxonomy" id="94023"/>
    <lineage>
        <taxon>Eukaryota</taxon>
        <taxon>Fungi</taxon>
        <taxon>Fungi incertae sedis</taxon>
        <taxon>Mucoromycota</taxon>
        <taxon>Glomeromycotina</taxon>
        <taxon>Glomeromycetes</taxon>
        <taxon>Diversisporales</taxon>
        <taxon>Acaulosporaceae</taxon>
        <taxon>Acaulospora</taxon>
    </lineage>
</organism>
<feature type="compositionally biased region" description="Polar residues" evidence="1">
    <location>
        <begin position="1"/>
        <end position="11"/>
    </location>
</feature>
<dbReference type="Proteomes" id="UP000789342">
    <property type="component" value="Unassembled WGS sequence"/>
</dbReference>
<dbReference type="AlphaFoldDB" id="A0A9N9C3Z6"/>
<feature type="non-terminal residue" evidence="2">
    <location>
        <position position="61"/>
    </location>
</feature>
<keyword evidence="3" id="KW-1185">Reference proteome</keyword>
<reference evidence="2" key="1">
    <citation type="submission" date="2021-06" db="EMBL/GenBank/DDBJ databases">
        <authorList>
            <person name="Kallberg Y."/>
            <person name="Tangrot J."/>
            <person name="Rosling A."/>
        </authorList>
    </citation>
    <scope>NUCLEOTIDE SEQUENCE</scope>
    <source>
        <strain evidence="2">CL551</strain>
    </source>
</reference>
<evidence type="ECO:0000313" key="2">
    <source>
        <dbReference type="EMBL" id="CAG8585703.1"/>
    </source>
</evidence>
<feature type="region of interest" description="Disordered" evidence="1">
    <location>
        <begin position="1"/>
        <end position="31"/>
    </location>
</feature>
<sequence>MNSVRANSSSKSIKREEEQPSNWTSGNSKIDKIIRKSQESGRNVNNSLEWIPFKQFYDIRE</sequence>
<evidence type="ECO:0000313" key="3">
    <source>
        <dbReference type="Proteomes" id="UP000789342"/>
    </source>
</evidence>